<evidence type="ECO:0008006" key="4">
    <source>
        <dbReference type="Google" id="ProtNLM"/>
    </source>
</evidence>
<dbReference type="EMBL" id="CAJFCI010000043">
    <property type="protein sequence ID" value="CAD5107981.1"/>
    <property type="molecule type" value="Genomic_DNA"/>
</dbReference>
<evidence type="ECO:0000313" key="2">
    <source>
        <dbReference type="EMBL" id="CAD5107981.1"/>
    </source>
</evidence>
<feature type="signal peptide" evidence="1">
    <location>
        <begin position="1"/>
        <end position="25"/>
    </location>
</feature>
<gene>
    <name evidence="2" type="ORF">PSEWESI4_02264</name>
</gene>
<sequence length="238" mass="25561">MPLPTRLAASLALCAAALASLPLHAEEAPRYNQIALRAEVSQDVAHDLMYVTLYSEAQNDDPAKLAAEITASLNAAVDRARKVKGITVQLGSRNSYPVYDKDGQKITSWRERAELRLESQDFAALSQLTADLLGNLKMGGMNFAISKPSRKKSEDTLLKEAVSAFRERAQLATEALGGKGYKLVSLNLNSGGFRPLPMQRMDAAPMAMSMAKGAAQEIEAGSSEVTVNADGVIEVQIP</sequence>
<dbReference type="GO" id="GO:0006974">
    <property type="term" value="P:DNA damage response"/>
    <property type="evidence" value="ECO:0007669"/>
    <property type="project" value="TreeGrafter"/>
</dbReference>
<dbReference type="Pfam" id="PF04402">
    <property type="entry name" value="SIMPL"/>
    <property type="match status" value="1"/>
</dbReference>
<accession>A0A7U7I994</accession>
<dbReference type="PANTHER" id="PTHR34387:SF1">
    <property type="entry name" value="PERIPLASMIC IMMUNOGENIC PROTEIN"/>
    <property type="match status" value="1"/>
</dbReference>
<proteinExistence type="predicted"/>
<dbReference type="RefSeq" id="WP_187671316.1">
    <property type="nucleotide sequence ID" value="NZ_CAJFCI010000043.1"/>
</dbReference>
<dbReference type="InterPro" id="IPR052022">
    <property type="entry name" value="26kDa_periplasmic_antigen"/>
</dbReference>
<dbReference type="PANTHER" id="PTHR34387">
    <property type="entry name" value="SLR1258 PROTEIN"/>
    <property type="match status" value="1"/>
</dbReference>
<dbReference type="AlphaFoldDB" id="A0A7U7I994"/>
<comment type="caution">
    <text evidence="2">The sequence shown here is derived from an EMBL/GenBank/DDBJ whole genome shotgun (WGS) entry which is preliminary data.</text>
</comment>
<evidence type="ECO:0000256" key="1">
    <source>
        <dbReference type="SAM" id="SignalP"/>
    </source>
</evidence>
<organism evidence="2 3">
    <name type="scientific">Zestomonas carbonaria</name>
    <dbReference type="NCBI Taxonomy" id="2762745"/>
    <lineage>
        <taxon>Bacteria</taxon>
        <taxon>Pseudomonadati</taxon>
        <taxon>Pseudomonadota</taxon>
        <taxon>Gammaproteobacteria</taxon>
        <taxon>Pseudomonadales</taxon>
        <taxon>Pseudomonadaceae</taxon>
        <taxon>Zestomonas</taxon>
    </lineage>
</organism>
<feature type="chain" id="PRO_5030735515" description="DUF541 domain-containing protein" evidence="1">
    <location>
        <begin position="26"/>
        <end position="238"/>
    </location>
</feature>
<name>A0A7U7I994_9GAMM</name>
<dbReference type="InterPro" id="IPR007497">
    <property type="entry name" value="SIMPL/DUF541"/>
</dbReference>
<dbReference type="Gene3D" id="3.30.70.2970">
    <property type="entry name" value="Protein of unknown function (DUF541), domain 2"/>
    <property type="match status" value="1"/>
</dbReference>
<protein>
    <recommendedName>
        <fullName evidence="4">DUF541 domain-containing protein</fullName>
    </recommendedName>
</protein>
<keyword evidence="1" id="KW-0732">Signal</keyword>
<reference evidence="2 3" key="1">
    <citation type="submission" date="2020-08" db="EMBL/GenBank/DDBJ databases">
        <authorList>
            <person name="Criscuolo A."/>
        </authorList>
    </citation>
    <scope>NUCLEOTIDE SEQUENCE [LARGE SCALE GENOMIC DNA]</scope>
    <source>
        <strain evidence="2">CIP111764</strain>
    </source>
</reference>
<dbReference type="Gene3D" id="3.30.110.170">
    <property type="entry name" value="Protein of unknown function (DUF541), domain 1"/>
    <property type="match status" value="1"/>
</dbReference>
<dbReference type="Proteomes" id="UP000583387">
    <property type="component" value="Unassembled WGS sequence"/>
</dbReference>
<evidence type="ECO:0000313" key="3">
    <source>
        <dbReference type="Proteomes" id="UP000583387"/>
    </source>
</evidence>
<keyword evidence="3" id="KW-1185">Reference proteome</keyword>